<gene>
    <name evidence="4" type="ORF">CEUSTIGMA_g4333.t1</name>
</gene>
<dbReference type="PANTHER" id="PTHR43592">
    <property type="entry name" value="CAAX AMINO TERMINAL PROTEASE"/>
    <property type="match status" value="1"/>
</dbReference>
<name>A0A250X1C5_9CHLO</name>
<feature type="transmembrane region" description="Helical" evidence="2">
    <location>
        <begin position="200"/>
        <end position="224"/>
    </location>
</feature>
<feature type="transmembrane region" description="Helical" evidence="2">
    <location>
        <begin position="305"/>
        <end position="322"/>
    </location>
</feature>
<feature type="transmembrane region" description="Helical" evidence="2">
    <location>
        <begin position="278"/>
        <end position="299"/>
    </location>
</feature>
<evidence type="ECO:0000313" key="4">
    <source>
        <dbReference type="EMBL" id="GAX76887.1"/>
    </source>
</evidence>
<dbReference type="Pfam" id="PF02517">
    <property type="entry name" value="Rce1-like"/>
    <property type="match status" value="1"/>
</dbReference>
<proteinExistence type="predicted"/>
<dbReference type="OrthoDB" id="548974at2759"/>
<evidence type="ECO:0000313" key="5">
    <source>
        <dbReference type="Proteomes" id="UP000232323"/>
    </source>
</evidence>
<keyword evidence="5" id="KW-1185">Reference proteome</keyword>
<protein>
    <recommendedName>
        <fullName evidence="3">CAAX prenyl protease 2/Lysostaphin resistance protein A-like domain-containing protein</fullName>
    </recommendedName>
</protein>
<feature type="transmembrane region" description="Helical" evidence="2">
    <location>
        <begin position="113"/>
        <end position="132"/>
    </location>
</feature>
<evidence type="ECO:0000259" key="3">
    <source>
        <dbReference type="Pfam" id="PF02517"/>
    </source>
</evidence>
<evidence type="ECO:0000256" key="1">
    <source>
        <dbReference type="SAM" id="MobiDB-lite"/>
    </source>
</evidence>
<comment type="caution">
    <text evidence="4">The sequence shown here is derived from an EMBL/GenBank/DDBJ whole genome shotgun (WGS) entry which is preliminary data.</text>
</comment>
<keyword evidence="2" id="KW-0472">Membrane</keyword>
<sequence length="361" mass="38865">MKVYVTSSINSLSFFQHLSPRPLKHRGLLWTSVACSQDKRKNGLVSNSVKPGARSVSALTWGQAGKRGTSPASGGGGNHDNKEEDNSWGLLELSRLSRGWEVPWGVGRVVGGMSLWLASFVGVGFILIPAIYREAGLDIFNLSSHDKATFTLVSQVFETVVSLALIRTLTAGPIASISPDQRDDLFNYSLTEPFTKPRGWATWAIIGTCLSPLVVGTVAGLLSLTEYENVVGGRGTADGVAGMISMDLTSYLSLLSVTGVLAPILEETVFRGFLLTSLTKYIPVWAAIPASSFLFSLAHLSPKDFPVLFSLGCVLGILYVRSRNLLTPILVHGAWNSLVLTALFYFVSEGVDIEQLLKDGV</sequence>
<accession>A0A250X1C5</accession>
<organism evidence="4 5">
    <name type="scientific">Chlamydomonas eustigma</name>
    <dbReference type="NCBI Taxonomy" id="1157962"/>
    <lineage>
        <taxon>Eukaryota</taxon>
        <taxon>Viridiplantae</taxon>
        <taxon>Chlorophyta</taxon>
        <taxon>core chlorophytes</taxon>
        <taxon>Chlorophyceae</taxon>
        <taxon>CS clade</taxon>
        <taxon>Chlamydomonadales</taxon>
        <taxon>Chlamydomonadaceae</taxon>
        <taxon>Chlamydomonas</taxon>
    </lineage>
</organism>
<reference evidence="4 5" key="1">
    <citation type="submission" date="2017-08" db="EMBL/GenBank/DDBJ databases">
        <title>Acidophilic green algal genome provides insights into adaptation to an acidic environment.</title>
        <authorList>
            <person name="Hirooka S."/>
            <person name="Hirose Y."/>
            <person name="Kanesaki Y."/>
            <person name="Higuchi S."/>
            <person name="Fujiwara T."/>
            <person name="Onuma R."/>
            <person name="Era A."/>
            <person name="Ohbayashi R."/>
            <person name="Uzuka A."/>
            <person name="Nozaki H."/>
            <person name="Yoshikawa H."/>
            <person name="Miyagishima S.Y."/>
        </authorList>
    </citation>
    <scope>NUCLEOTIDE SEQUENCE [LARGE SCALE GENOMIC DNA]</scope>
    <source>
        <strain evidence="4 5">NIES-2499</strain>
    </source>
</reference>
<dbReference type="EMBL" id="BEGY01000020">
    <property type="protein sequence ID" value="GAX76887.1"/>
    <property type="molecule type" value="Genomic_DNA"/>
</dbReference>
<feature type="domain" description="CAAX prenyl protease 2/Lysostaphin resistance protein A-like" evidence="3">
    <location>
        <begin position="252"/>
        <end position="337"/>
    </location>
</feature>
<feature type="region of interest" description="Disordered" evidence="1">
    <location>
        <begin position="63"/>
        <end position="84"/>
    </location>
</feature>
<evidence type="ECO:0000256" key="2">
    <source>
        <dbReference type="SAM" id="Phobius"/>
    </source>
</evidence>
<keyword evidence="2" id="KW-1133">Transmembrane helix</keyword>
<dbReference type="InterPro" id="IPR003675">
    <property type="entry name" value="Rce1/LyrA-like_dom"/>
</dbReference>
<dbReference type="Proteomes" id="UP000232323">
    <property type="component" value="Unassembled WGS sequence"/>
</dbReference>
<dbReference type="AlphaFoldDB" id="A0A250X1C5"/>
<keyword evidence="2" id="KW-0812">Transmembrane</keyword>
<dbReference type="GO" id="GO:0080120">
    <property type="term" value="P:CAAX-box protein maturation"/>
    <property type="evidence" value="ECO:0007669"/>
    <property type="project" value="UniProtKB-ARBA"/>
</dbReference>
<dbReference type="PANTHER" id="PTHR43592:SF15">
    <property type="entry name" value="CAAX AMINO TERMINAL PROTEASE FAMILY PROTEIN"/>
    <property type="match status" value="1"/>
</dbReference>
<feature type="transmembrane region" description="Helical" evidence="2">
    <location>
        <begin position="329"/>
        <end position="347"/>
    </location>
</feature>
<feature type="transmembrane region" description="Helical" evidence="2">
    <location>
        <begin position="244"/>
        <end position="266"/>
    </location>
</feature>
<dbReference type="GO" id="GO:0004175">
    <property type="term" value="F:endopeptidase activity"/>
    <property type="evidence" value="ECO:0007669"/>
    <property type="project" value="UniProtKB-ARBA"/>
</dbReference>